<dbReference type="InterPro" id="IPR023214">
    <property type="entry name" value="HAD_sf"/>
</dbReference>
<evidence type="ECO:0000313" key="1">
    <source>
        <dbReference type="EMBL" id="KMZ72776.1"/>
    </source>
</evidence>
<accession>A0A0K9PUV7</accession>
<dbReference type="GO" id="GO:0016787">
    <property type="term" value="F:hydrolase activity"/>
    <property type="evidence" value="ECO:0007669"/>
    <property type="project" value="UniProtKB-KW"/>
</dbReference>
<organism evidence="1 2">
    <name type="scientific">Zostera marina</name>
    <name type="common">Eelgrass</name>
    <dbReference type="NCBI Taxonomy" id="29655"/>
    <lineage>
        <taxon>Eukaryota</taxon>
        <taxon>Viridiplantae</taxon>
        <taxon>Streptophyta</taxon>
        <taxon>Embryophyta</taxon>
        <taxon>Tracheophyta</taxon>
        <taxon>Spermatophyta</taxon>
        <taxon>Magnoliopsida</taxon>
        <taxon>Liliopsida</taxon>
        <taxon>Zosteraceae</taxon>
        <taxon>Zostera</taxon>
    </lineage>
</organism>
<dbReference type="NCBIfam" id="TIGR01549">
    <property type="entry name" value="HAD-SF-IA-v1"/>
    <property type="match status" value="1"/>
</dbReference>
<dbReference type="Pfam" id="PF00702">
    <property type="entry name" value="Hydrolase"/>
    <property type="match status" value="1"/>
</dbReference>
<dbReference type="SUPFAM" id="SSF56784">
    <property type="entry name" value="HAD-like"/>
    <property type="match status" value="1"/>
</dbReference>
<reference evidence="2" key="1">
    <citation type="journal article" date="2016" name="Nature">
        <title>The genome of the seagrass Zostera marina reveals angiosperm adaptation to the sea.</title>
        <authorList>
            <person name="Olsen J.L."/>
            <person name="Rouze P."/>
            <person name="Verhelst B."/>
            <person name="Lin Y.-C."/>
            <person name="Bayer T."/>
            <person name="Collen J."/>
            <person name="Dattolo E."/>
            <person name="De Paoli E."/>
            <person name="Dittami S."/>
            <person name="Maumus F."/>
            <person name="Michel G."/>
            <person name="Kersting A."/>
            <person name="Lauritano C."/>
            <person name="Lohaus R."/>
            <person name="Toepel M."/>
            <person name="Tonon T."/>
            <person name="Vanneste K."/>
            <person name="Amirebrahimi M."/>
            <person name="Brakel J."/>
            <person name="Bostroem C."/>
            <person name="Chovatia M."/>
            <person name="Grimwood J."/>
            <person name="Jenkins J.W."/>
            <person name="Jueterbock A."/>
            <person name="Mraz A."/>
            <person name="Stam W.T."/>
            <person name="Tice H."/>
            <person name="Bornberg-Bauer E."/>
            <person name="Green P.J."/>
            <person name="Pearson G.A."/>
            <person name="Procaccini G."/>
            <person name="Duarte C.M."/>
            <person name="Schmutz J."/>
            <person name="Reusch T.B.H."/>
            <person name="Van de Peer Y."/>
        </authorList>
    </citation>
    <scope>NUCLEOTIDE SEQUENCE [LARGE SCALE GENOMIC DNA]</scope>
    <source>
        <strain evidence="2">cv. Finnish</strain>
    </source>
</reference>
<name>A0A0K9PUV7_ZOSMR</name>
<dbReference type="PANTHER" id="PTHR43885">
    <property type="entry name" value="HALOACID DEHALOGENASE-LIKE HYDROLASE"/>
    <property type="match status" value="1"/>
</dbReference>
<keyword evidence="1" id="KW-0378">Hydrolase</keyword>
<dbReference type="PANTHER" id="PTHR43885:SF1">
    <property type="entry name" value="SUPERFAMILY HYDROLASE, PUTATIVE (AFU_ORTHOLOGUE AFUA_4G13290)-RELATED"/>
    <property type="match status" value="1"/>
</dbReference>
<dbReference type="InterPro" id="IPR036412">
    <property type="entry name" value="HAD-like_sf"/>
</dbReference>
<dbReference type="Gene3D" id="3.40.50.1000">
    <property type="entry name" value="HAD superfamily/HAD-like"/>
    <property type="match status" value="1"/>
</dbReference>
<sequence length="270" mass="30751">MIRLLQLINRSSLTLTSSAYSHNRRRHFITTMAASPPHSYSVAPIRSPTQVTERARLRGVVFDMDGTLTVPVINFAEMYREVLGDEAYKLLRSQNPNESIDILHHIDGLETPEEKKKAYDIIVRFEKQGLDRLQIMPGAADLCRFLDSKNIRRGLVTRNMKNAVDMFHLRFGMVFNPALSREFKPYKPNPAPLLHICSTWGIHPNEIMMIGDSLKDDIVCGKRAGAFTCLLDETDQHDFDDHHHIKPDFKVSSLVQVDSLLKTHFNLGDG</sequence>
<dbReference type="Gene3D" id="1.10.260.80">
    <property type="match status" value="1"/>
</dbReference>
<comment type="caution">
    <text evidence="1">The sequence shown here is derived from an EMBL/GenBank/DDBJ whole genome shotgun (WGS) entry which is preliminary data.</text>
</comment>
<dbReference type="SFLD" id="SFLDS00003">
    <property type="entry name" value="Haloacid_Dehalogenase"/>
    <property type="match status" value="1"/>
</dbReference>
<dbReference type="InterPro" id="IPR006439">
    <property type="entry name" value="HAD-SF_hydro_IA"/>
</dbReference>
<dbReference type="OrthoDB" id="426235at2759"/>
<dbReference type="Proteomes" id="UP000036987">
    <property type="component" value="Unassembled WGS sequence"/>
</dbReference>
<gene>
    <name evidence="1" type="ORF">ZOSMA_15G01150</name>
</gene>
<dbReference type="FunFam" id="3.40.50.1000:FF:000113">
    <property type="entry name" value="Putative haloacid dehalogenase-like hydrolase"/>
    <property type="match status" value="1"/>
</dbReference>
<dbReference type="OMA" id="QTYMFKE"/>
<dbReference type="AlphaFoldDB" id="A0A0K9PUV7"/>
<proteinExistence type="predicted"/>
<evidence type="ECO:0000313" key="2">
    <source>
        <dbReference type="Proteomes" id="UP000036987"/>
    </source>
</evidence>
<dbReference type="STRING" id="29655.A0A0K9PUV7"/>
<protein>
    <submittedName>
        <fullName evidence="1">HAD superfamily hydrolase</fullName>
    </submittedName>
</protein>
<dbReference type="EMBL" id="LFYR01000620">
    <property type="protein sequence ID" value="KMZ72776.1"/>
    <property type="molecule type" value="Genomic_DNA"/>
</dbReference>
<dbReference type="CDD" id="cd01427">
    <property type="entry name" value="HAD_like"/>
    <property type="match status" value="1"/>
</dbReference>
<keyword evidence="2" id="KW-1185">Reference proteome</keyword>
<dbReference type="SFLD" id="SFLDG01129">
    <property type="entry name" value="C1.5:_HAD__Beta-PGM__Phosphata"/>
    <property type="match status" value="1"/>
</dbReference>